<dbReference type="InterPro" id="IPR033907">
    <property type="entry name" value="Endolysin_autolysin"/>
</dbReference>
<name>A0A011NRN3_9PROT</name>
<comment type="catalytic activity">
    <reaction evidence="1 7">
        <text>Hydrolysis of (1-&gt;4)-beta-linkages between N-acetylmuramic acid and N-acetyl-D-glucosamine residues in a peptidoglycan and between N-acetyl-D-glucosamine residues in chitodextrins.</text>
        <dbReference type="EC" id="3.2.1.17"/>
    </reaction>
</comment>
<dbReference type="Pfam" id="PF14326">
    <property type="entry name" value="DUF4384"/>
    <property type="match status" value="1"/>
</dbReference>
<dbReference type="STRING" id="1454001.AW08_02304"/>
<evidence type="ECO:0000256" key="9">
    <source>
        <dbReference type="SAM" id="SignalP"/>
    </source>
</evidence>
<dbReference type="PATRIC" id="fig|1454001.3.peg.2307"/>
<dbReference type="GO" id="GO:0003796">
    <property type="term" value="F:lysozyme activity"/>
    <property type="evidence" value="ECO:0007669"/>
    <property type="project" value="UniProtKB-EC"/>
</dbReference>
<dbReference type="GO" id="GO:0042742">
    <property type="term" value="P:defense response to bacterium"/>
    <property type="evidence" value="ECO:0007669"/>
    <property type="project" value="UniProtKB-KW"/>
</dbReference>
<dbReference type="GO" id="GO:0016998">
    <property type="term" value="P:cell wall macromolecule catabolic process"/>
    <property type="evidence" value="ECO:0007669"/>
    <property type="project" value="InterPro"/>
</dbReference>
<evidence type="ECO:0000256" key="3">
    <source>
        <dbReference type="ARBA" id="ARBA00022638"/>
    </source>
</evidence>
<comment type="similarity">
    <text evidence="7">Belongs to the glycosyl hydrolase 24 family.</text>
</comment>
<dbReference type="EMBL" id="JFAX01000012">
    <property type="protein sequence ID" value="EXI67200.1"/>
    <property type="molecule type" value="Genomic_DNA"/>
</dbReference>
<gene>
    <name evidence="11" type="primary">rrrD</name>
    <name evidence="11" type="ORF">AW08_02304</name>
</gene>
<dbReference type="Gene3D" id="1.10.530.40">
    <property type="match status" value="1"/>
</dbReference>
<dbReference type="Pfam" id="PF00959">
    <property type="entry name" value="Phage_lysozyme"/>
    <property type="match status" value="1"/>
</dbReference>
<dbReference type="AlphaFoldDB" id="A0A011NRN3"/>
<protein>
    <recommendedName>
        <fullName evidence="7">Lysozyme</fullName>
        <ecNumber evidence="7">3.2.1.17</ecNumber>
    </recommendedName>
</protein>
<evidence type="ECO:0000256" key="7">
    <source>
        <dbReference type="RuleBase" id="RU003788"/>
    </source>
</evidence>
<feature type="region of interest" description="Disordered" evidence="8">
    <location>
        <begin position="409"/>
        <end position="429"/>
    </location>
</feature>
<feature type="chain" id="PRO_5001461287" description="Lysozyme" evidence="9">
    <location>
        <begin position="28"/>
        <end position="429"/>
    </location>
</feature>
<comment type="caution">
    <text evidence="11">The sequence shown here is derived from an EMBL/GenBank/DDBJ whole genome shotgun (WGS) entry which is preliminary data.</text>
</comment>
<dbReference type="InterPro" id="IPR023347">
    <property type="entry name" value="Lysozyme_dom_sf"/>
</dbReference>
<evidence type="ECO:0000313" key="11">
    <source>
        <dbReference type="EMBL" id="EXI67200.1"/>
    </source>
</evidence>
<proteinExistence type="inferred from homology"/>
<keyword evidence="5" id="KW-1035">Host cytoplasm</keyword>
<dbReference type="Proteomes" id="UP000020218">
    <property type="component" value="Unassembled WGS sequence"/>
</dbReference>
<dbReference type="InterPro" id="IPR002196">
    <property type="entry name" value="Glyco_hydro_24"/>
</dbReference>
<evidence type="ECO:0000256" key="2">
    <source>
        <dbReference type="ARBA" id="ARBA00022529"/>
    </source>
</evidence>
<evidence type="ECO:0000259" key="10">
    <source>
        <dbReference type="Pfam" id="PF14326"/>
    </source>
</evidence>
<evidence type="ECO:0000256" key="1">
    <source>
        <dbReference type="ARBA" id="ARBA00000632"/>
    </source>
</evidence>
<dbReference type="PANTHER" id="PTHR38107:SF3">
    <property type="entry name" value="LYSOZYME RRRD-RELATED"/>
    <property type="match status" value="1"/>
</dbReference>
<keyword evidence="4 7" id="KW-0378">Hydrolase</keyword>
<dbReference type="HAMAP" id="MF_04110">
    <property type="entry name" value="ENDOLYSIN_T4"/>
    <property type="match status" value="1"/>
</dbReference>
<evidence type="ECO:0000313" key="12">
    <source>
        <dbReference type="Proteomes" id="UP000020218"/>
    </source>
</evidence>
<keyword evidence="3 7" id="KW-0081">Bacteriolytic enzyme</keyword>
<keyword evidence="9" id="KW-0732">Signal</keyword>
<reference evidence="11" key="1">
    <citation type="submission" date="2014-02" db="EMBL/GenBank/DDBJ databases">
        <title>Expanding our view of genomic diversity in Candidatus Accumulibacter clades.</title>
        <authorList>
            <person name="Skennerton C.T."/>
            <person name="Barr J.J."/>
            <person name="Slater F.R."/>
            <person name="Bond P.L."/>
            <person name="Tyson G.W."/>
        </authorList>
    </citation>
    <scope>NUCLEOTIDE SEQUENCE [LARGE SCALE GENOMIC DNA]</scope>
</reference>
<dbReference type="InterPro" id="IPR034690">
    <property type="entry name" value="Endolysin_T4_type"/>
</dbReference>
<dbReference type="CDD" id="cd00737">
    <property type="entry name" value="lyz_endolysin_autolysin"/>
    <property type="match status" value="1"/>
</dbReference>
<dbReference type="EC" id="3.2.1.17" evidence="7"/>
<evidence type="ECO:0000256" key="4">
    <source>
        <dbReference type="ARBA" id="ARBA00022801"/>
    </source>
</evidence>
<keyword evidence="2 7" id="KW-0929">Antimicrobial</keyword>
<sequence length="429" mass="45075">MRSVVGREALSGAIGAFLLLSADAALAQESPPLAAVTAAEPAAAAAAPVPRQPFRRSIEDAANLAGGLAVRLGRATYREGEPVTLSIDVPRAGHLNLVSVGPDDVATLIFPNRQQTDNRVAAGSLRIPGEPPQSPELMAKPAGVTLLAAFLSQEPLDLQPSGSGPDAPPADDAFARLLPAARTQLEKLAARSFTGLPRTAPLQGGVTYLLVCAPAGTCDAASLAPATGSPSPAERLTPGLLLEGETDLALPKGAWLRRIPEKGQRLTRLSEGFVPRLYTNADNHCSIGYGHVVRQEACSGAEPAALRRGISEAQAEAMLAESLRRAQRAVMSLVKTPLSDGQYAALCDFTYNVGATKLQNSTLLQLINAGEHERVPAELRRWTVVGGKEQRGLKLRRERQIGLYFEGQPVPRTPPGGEPATPIDIRVGG</sequence>
<dbReference type="InterPro" id="IPR025493">
    <property type="entry name" value="DUF4384"/>
</dbReference>
<evidence type="ECO:0000256" key="5">
    <source>
        <dbReference type="ARBA" id="ARBA00023200"/>
    </source>
</evidence>
<dbReference type="PANTHER" id="PTHR38107">
    <property type="match status" value="1"/>
</dbReference>
<evidence type="ECO:0000256" key="8">
    <source>
        <dbReference type="SAM" id="MobiDB-lite"/>
    </source>
</evidence>
<keyword evidence="6 7" id="KW-0326">Glycosidase</keyword>
<feature type="domain" description="DUF4384" evidence="10">
    <location>
        <begin position="76"/>
        <end position="155"/>
    </location>
</feature>
<dbReference type="SUPFAM" id="SSF53955">
    <property type="entry name" value="Lysozyme-like"/>
    <property type="match status" value="1"/>
</dbReference>
<keyword evidence="12" id="KW-1185">Reference proteome</keyword>
<accession>A0A011NRN3</accession>
<dbReference type="GO" id="GO:0009253">
    <property type="term" value="P:peptidoglycan catabolic process"/>
    <property type="evidence" value="ECO:0007669"/>
    <property type="project" value="InterPro"/>
</dbReference>
<dbReference type="InterPro" id="IPR051018">
    <property type="entry name" value="Bacteriophage_GH24"/>
</dbReference>
<organism evidence="11 12">
    <name type="scientific">Candidatus Accumulibacter adjunctus</name>
    <dbReference type="NCBI Taxonomy" id="1454001"/>
    <lineage>
        <taxon>Bacteria</taxon>
        <taxon>Pseudomonadati</taxon>
        <taxon>Pseudomonadota</taxon>
        <taxon>Betaproteobacteria</taxon>
        <taxon>Candidatus Accumulibacter</taxon>
    </lineage>
</organism>
<evidence type="ECO:0000256" key="6">
    <source>
        <dbReference type="ARBA" id="ARBA00023295"/>
    </source>
</evidence>
<feature type="signal peptide" evidence="9">
    <location>
        <begin position="1"/>
        <end position="27"/>
    </location>
</feature>
<dbReference type="InterPro" id="IPR023346">
    <property type="entry name" value="Lysozyme-like_dom_sf"/>
</dbReference>
<dbReference type="GO" id="GO:0031640">
    <property type="term" value="P:killing of cells of another organism"/>
    <property type="evidence" value="ECO:0007669"/>
    <property type="project" value="UniProtKB-KW"/>
</dbReference>